<dbReference type="Gene3D" id="3.40.50.280">
    <property type="entry name" value="Cobalamin-binding domain"/>
    <property type="match status" value="1"/>
</dbReference>
<keyword evidence="2" id="KW-0479">Metal-binding</keyword>
<dbReference type="EMBL" id="DSOL01000267">
    <property type="protein sequence ID" value="HEN28834.1"/>
    <property type="molecule type" value="Genomic_DNA"/>
</dbReference>
<keyword evidence="1" id="KW-0846">Cobalamin</keyword>
<dbReference type="GO" id="GO:0050097">
    <property type="term" value="F:methylaspartate mutase activity"/>
    <property type="evidence" value="ECO:0007669"/>
    <property type="project" value="UniProtKB-EC"/>
</dbReference>
<dbReference type="GO" id="GO:0019670">
    <property type="term" value="P:anaerobic L-glutamate catabolic process"/>
    <property type="evidence" value="ECO:0007669"/>
    <property type="project" value="InterPro"/>
</dbReference>
<protein>
    <submittedName>
        <fullName evidence="6">Methylaspartate mutase subunit S</fullName>
        <ecNumber evidence="6">5.4.99.1</ecNumber>
    </submittedName>
</protein>
<evidence type="ECO:0000256" key="4">
    <source>
        <dbReference type="ARBA" id="ARBA00023285"/>
    </source>
</evidence>
<gene>
    <name evidence="6" type="ORF">ENQ77_09380</name>
</gene>
<dbReference type="GO" id="GO:0031419">
    <property type="term" value="F:cobalamin binding"/>
    <property type="evidence" value="ECO:0007669"/>
    <property type="project" value="UniProtKB-KW"/>
</dbReference>
<name>A0A7C2P5M6_UNCW3</name>
<evidence type="ECO:0000256" key="1">
    <source>
        <dbReference type="ARBA" id="ARBA00022628"/>
    </source>
</evidence>
<dbReference type="NCBIfam" id="TIGR01501">
    <property type="entry name" value="MthylAspMutase"/>
    <property type="match status" value="1"/>
</dbReference>
<keyword evidence="4" id="KW-0170">Cobalt</keyword>
<feature type="domain" description="B12-binding" evidence="5">
    <location>
        <begin position="8"/>
        <end position="142"/>
    </location>
</feature>
<dbReference type="SUPFAM" id="SSF52242">
    <property type="entry name" value="Cobalamin (vitamin B12)-binding domain"/>
    <property type="match status" value="1"/>
</dbReference>
<dbReference type="AlphaFoldDB" id="A0A7C2P5M6"/>
<dbReference type="PROSITE" id="PS51332">
    <property type="entry name" value="B12_BINDING"/>
    <property type="match status" value="1"/>
</dbReference>
<dbReference type="InterPro" id="IPR006158">
    <property type="entry name" value="Cobalamin-bd"/>
</dbReference>
<dbReference type="EC" id="5.4.99.1" evidence="6"/>
<sequence>MCNNNSINVTVITGVIGEDVHIVGIRVLEAALRKEGVNVISLGAQVPPEEFVKAAVMHKADAIFVSSFSGHAEELVKNMREMCNNAGLSNVLLYIGGYLVVADRPWEEVCEKFKDLGFDRVYPPRTAPSQVIKDFKEDLRRRKCKN</sequence>
<evidence type="ECO:0000259" key="5">
    <source>
        <dbReference type="PROSITE" id="PS51332"/>
    </source>
</evidence>
<evidence type="ECO:0000313" key="6">
    <source>
        <dbReference type="EMBL" id="HEN28834.1"/>
    </source>
</evidence>
<evidence type="ECO:0000256" key="3">
    <source>
        <dbReference type="ARBA" id="ARBA00023235"/>
    </source>
</evidence>
<dbReference type="Pfam" id="PF02310">
    <property type="entry name" value="B12-binding"/>
    <property type="match status" value="1"/>
</dbReference>
<dbReference type="NCBIfam" id="NF002612">
    <property type="entry name" value="PRK02261.1"/>
    <property type="match status" value="1"/>
</dbReference>
<dbReference type="InterPro" id="IPR006394">
    <property type="entry name" value="GlmS"/>
</dbReference>
<keyword evidence="3 6" id="KW-0413">Isomerase</keyword>
<evidence type="ECO:0000256" key="2">
    <source>
        <dbReference type="ARBA" id="ARBA00022723"/>
    </source>
</evidence>
<reference evidence="6" key="1">
    <citation type="journal article" date="2020" name="mSystems">
        <title>Genome- and Community-Level Interaction Insights into Carbon Utilization and Element Cycling Functions of Hydrothermarchaeota in Hydrothermal Sediment.</title>
        <authorList>
            <person name="Zhou Z."/>
            <person name="Liu Y."/>
            <person name="Xu W."/>
            <person name="Pan J."/>
            <person name="Luo Z.H."/>
            <person name="Li M."/>
        </authorList>
    </citation>
    <scope>NUCLEOTIDE SEQUENCE [LARGE SCALE GENOMIC DNA]</scope>
    <source>
        <strain evidence="6">SpSt-34</strain>
    </source>
</reference>
<dbReference type="GO" id="GO:0046872">
    <property type="term" value="F:metal ion binding"/>
    <property type="evidence" value="ECO:0007669"/>
    <property type="project" value="UniProtKB-KW"/>
</dbReference>
<accession>A0A7C2P5M6</accession>
<organism evidence="6">
    <name type="scientific">candidate division WOR-3 bacterium</name>
    <dbReference type="NCBI Taxonomy" id="2052148"/>
    <lineage>
        <taxon>Bacteria</taxon>
        <taxon>Bacteria division WOR-3</taxon>
    </lineage>
</organism>
<comment type="caution">
    <text evidence="6">The sequence shown here is derived from an EMBL/GenBank/DDBJ whole genome shotgun (WGS) entry which is preliminary data.</text>
</comment>
<dbReference type="InterPro" id="IPR036724">
    <property type="entry name" value="Cobalamin-bd_sf"/>
</dbReference>
<proteinExistence type="predicted"/>